<keyword evidence="1" id="KW-0732">Signal</keyword>
<feature type="signal peptide" evidence="1">
    <location>
        <begin position="1"/>
        <end position="19"/>
    </location>
</feature>
<accession>A0A1G5SAP2</accession>
<proteinExistence type="predicted"/>
<evidence type="ECO:0000313" key="2">
    <source>
        <dbReference type="EMBL" id="SCZ84274.1"/>
    </source>
</evidence>
<evidence type="ECO:0000256" key="1">
    <source>
        <dbReference type="SAM" id="SignalP"/>
    </source>
</evidence>
<dbReference type="Proteomes" id="UP000198729">
    <property type="component" value="Unassembled WGS sequence"/>
</dbReference>
<gene>
    <name evidence="2" type="ORF">NSMM_150012</name>
</gene>
<evidence type="ECO:0000313" key="3">
    <source>
        <dbReference type="Proteomes" id="UP000198729"/>
    </source>
</evidence>
<dbReference type="EMBL" id="FMWO01000020">
    <property type="protein sequence ID" value="SCZ84274.1"/>
    <property type="molecule type" value="Genomic_DNA"/>
</dbReference>
<dbReference type="OrthoDB" id="7057493at2"/>
<name>A0A1G5SAP2_9PROT</name>
<sequence length="194" mass="21363">MRKYIFALVVLILAPTWAAAENEASLLLEGSLGSLIAHRDNFFIEYSDQVSDGCLPQPSKMKDKMELVLRQNGFSIAAEEAFIANKISITALGFATNSSSCAVHINANLVFWGSVVVPYAQTVPDGPNTLAPITFSMGSYILAGSKSSMQERIEAQIKEFAEGFYLSISRAKDDVKKKFPQILEYQTQQKAQKK</sequence>
<protein>
    <recommendedName>
        <fullName evidence="4">Transmembrane protein</fullName>
    </recommendedName>
</protein>
<dbReference type="RefSeq" id="WP_090283626.1">
    <property type="nucleotide sequence ID" value="NZ_FMWO01000020.1"/>
</dbReference>
<dbReference type="AlphaFoldDB" id="A0A1G5SAP2"/>
<feature type="chain" id="PRO_5011608430" description="Transmembrane protein" evidence="1">
    <location>
        <begin position="20"/>
        <end position="194"/>
    </location>
</feature>
<organism evidence="2 3">
    <name type="scientific">Nitrosomonas mobilis</name>
    <dbReference type="NCBI Taxonomy" id="51642"/>
    <lineage>
        <taxon>Bacteria</taxon>
        <taxon>Pseudomonadati</taxon>
        <taxon>Pseudomonadota</taxon>
        <taxon>Betaproteobacteria</taxon>
        <taxon>Nitrosomonadales</taxon>
        <taxon>Nitrosomonadaceae</taxon>
        <taxon>Nitrosomonas</taxon>
    </lineage>
</organism>
<reference evidence="2 3" key="1">
    <citation type="submission" date="2016-10" db="EMBL/GenBank/DDBJ databases">
        <authorList>
            <person name="de Groot N.N."/>
        </authorList>
    </citation>
    <scope>NUCLEOTIDE SEQUENCE [LARGE SCALE GENOMIC DNA]</scope>
    <source>
        <strain evidence="2">1</strain>
    </source>
</reference>
<evidence type="ECO:0008006" key="4">
    <source>
        <dbReference type="Google" id="ProtNLM"/>
    </source>
</evidence>
<keyword evidence="3" id="KW-1185">Reference proteome</keyword>